<keyword evidence="3" id="KW-1185">Reference proteome</keyword>
<name>A0A6A4W401_AMPAM</name>
<dbReference type="AlphaFoldDB" id="A0A6A4W401"/>
<feature type="region of interest" description="Disordered" evidence="1">
    <location>
        <begin position="164"/>
        <end position="183"/>
    </location>
</feature>
<evidence type="ECO:0000313" key="3">
    <source>
        <dbReference type="Proteomes" id="UP000440578"/>
    </source>
</evidence>
<gene>
    <name evidence="2" type="ORF">FJT64_004114</name>
</gene>
<organism evidence="2 3">
    <name type="scientific">Amphibalanus amphitrite</name>
    <name type="common">Striped barnacle</name>
    <name type="synonym">Balanus amphitrite</name>
    <dbReference type="NCBI Taxonomy" id="1232801"/>
    <lineage>
        <taxon>Eukaryota</taxon>
        <taxon>Metazoa</taxon>
        <taxon>Ecdysozoa</taxon>
        <taxon>Arthropoda</taxon>
        <taxon>Crustacea</taxon>
        <taxon>Multicrustacea</taxon>
        <taxon>Cirripedia</taxon>
        <taxon>Thoracica</taxon>
        <taxon>Thoracicalcarea</taxon>
        <taxon>Balanomorpha</taxon>
        <taxon>Balanoidea</taxon>
        <taxon>Balanidae</taxon>
        <taxon>Amphibalaninae</taxon>
        <taxon>Amphibalanus</taxon>
    </lineage>
</organism>
<feature type="compositionally biased region" description="Basic and acidic residues" evidence="1">
    <location>
        <begin position="169"/>
        <end position="183"/>
    </location>
</feature>
<proteinExistence type="predicted"/>
<comment type="caution">
    <text evidence="2">The sequence shown here is derived from an EMBL/GenBank/DDBJ whole genome shotgun (WGS) entry which is preliminary data.</text>
</comment>
<accession>A0A6A4W401</accession>
<dbReference type="Proteomes" id="UP000440578">
    <property type="component" value="Unassembled WGS sequence"/>
</dbReference>
<dbReference type="OrthoDB" id="6382590at2759"/>
<reference evidence="2 3" key="1">
    <citation type="submission" date="2019-07" db="EMBL/GenBank/DDBJ databases">
        <title>Draft genome assembly of a fouling barnacle, Amphibalanus amphitrite (Darwin, 1854): The first reference genome for Thecostraca.</title>
        <authorList>
            <person name="Kim W."/>
        </authorList>
    </citation>
    <scope>NUCLEOTIDE SEQUENCE [LARGE SCALE GENOMIC DNA]</scope>
    <source>
        <strain evidence="2">SNU_AA5</strain>
        <tissue evidence="2">Soma without cirri and trophi</tissue>
    </source>
</reference>
<evidence type="ECO:0000256" key="1">
    <source>
        <dbReference type="SAM" id="MobiDB-lite"/>
    </source>
</evidence>
<dbReference type="EMBL" id="VIIS01001428">
    <property type="protein sequence ID" value="KAF0298514.1"/>
    <property type="molecule type" value="Genomic_DNA"/>
</dbReference>
<protein>
    <submittedName>
        <fullName evidence="2">Uncharacterized protein</fullName>
    </submittedName>
</protein>
<sequence>MTGGGSPSAEYGSPAAPALEGSLGGSLDYSLPVLAGSSGGKCRADTKFILTWTKAVLPVTVYDSRSEHVPTTLYKYITETEQFPVTVVRLETRTETARPEYREETKITYKTLTKLLPQVDVVTSTLLIPEDEHVTVTETDHVTQTMLQRYPVEVTSTSVLSVPKVRSQTLRDRAPGRREGDVH</sequence>
<evidence type="ECO:0000313" key="2">
    <source>
        <dbReference type="EMBL" id="KAF0298514.1"/>
    </source>
</evidence>